<evidence type="ECO:0000313" key="2">
    <source>
        <dbReference type="EMBL" id="GBP92065.1"/>
    </source>
</evidence>
<dbReference type="EMBL" id="BGZK01002234">
    <property type="protein sequence ID" value="GBP92065.1"/>
    <property type="molecule type" value="Genomic_DNA"/>
</dbReference>
<feature type="region of interest" description="Disordered" evidence="1">
    <location>
        <begin position="48"/>
        <end position="70"/>
    </location>
</feature>
<proteinExistence type="predicted"/>
<evidence type="ECO:0000313" key="3">
    <source>
        <dbReference type="Proteomes" id="UP000299102"/>
    </source>
</evidence>
<keyword evidence="3" id="KW-1185">Reference proteome</keyword>
<evidence type="ECO:0000256" key="1">
    <source>
        <dbReference type="SAM" id="MobiDB-lite"/>
    </source>
</evidence>
<gene>
    <name evidence="2" type="ORF">EVAR_67793_1</name>
</gene>
<reference evidence="2 3" key="1">
    <citation type="journal article" date="2019" name="Commun. Biol.">
        <title>The bagworm genome reveals a unique fibroin gene that provides high tensile strength.</title>
        <authorList>
            <person name="Kono N."/>
            <person name="Nakamura H."/>
            <person name="Ohtoshi R."/>
            <person name="Tomita M."/>
            <person name="Numata K."/>
            <person name="Arakawa K."/>
        </authorList>
    </citation>
    <scope>NUCLEOTIDE SEQUENCE [LARGE SCALE GENOMIC DNA]</scope>
</reference>
<dbReference type="AlphaFoldDB" id="A0A4C1ZZG7"/>
<comment type="caution">
    <text evidence="2">The sequence shown here is derived from an EMBL/GenBank/DDBJ whole genome shotgun (WGS) entry which is preliminary data.</text>
</comment>
<protein>
    <submittedName>
        <fullName evidence="2">Uncharacterized protein</fullName>
    </submittedName>
</protein>
<dbReference type="Proteomes" id="UP000299102">
    <property type="component" value="Unassembled WGS sequence"/>
</dbReference>
<name>A0A4C1ZZG7_EUMVA</name>
<accession>A0A4C1ZZG7</accession>
<organism evidence="2 3">
    <name type="scientific">Eumeta variegata</name>
    <name type="common">Bagworm moth</name>
    <name type="synonym">Eumeta japonica</name>
    <dbReference type="NCBI Taxonomy" id="151549"/>
    <lineage>
        <taxon>Eukaryota</taxon>
        <taxon>Metazoa</taxon>
        <taxon>Ecdysozoa</taxon>
        <taxon>Arthropoda</taxon>
        <taxon>Hexapoda</taxon>
        <taxon>Insecta</taxon>
        <taxon>Pterygota</taxon>
        <taxon>Neoptera</taxon>
        <taxon>Endopterygota</taxon>
        <taxon>Lepidoptera</taxon>
        <taxon>Glossata</taxon>
        <taxon>Ditrysia</taxon>
        <taxon>Tineoidea</taxon>
        <taxon>Psychidae</taxon>
        <taxon>Oiketicinae</taxon>
        <taxon>Eumeta</taxon>
    </lineage>
</organism>
<sequence>MKLVLKDKLSEVAHADVRHHEVTSTTCPPENTNEQLSSYATENKRVHGESALAHRAAPLRGRGGRRPTRR</sequence>
<feature type="compositionally biased region" description="Low complexity" evidence="1">
    <location>
        <begin position="51"/>
        <end position="60"/>
    </location>
</feature>